<protein>
    <submittedName>
        <fullName evidence="1">Uncharacterized protein</fullName>
    </submittedName>
</protein>
<evidence type="ECO:0000313" key="2">
    <source>
        <dbReference type="Proteomes" id="UP000215914"/>
    </source>
</evidence>
<organism evidence="1 2">
    <name type="scientific">Helianthus annuus</name>
    <name type="common">Common sunflower</name>
    <dbReference type="NCBI Taxonomy" id="4232"/>
    <lineage>
        <taxon>Eukaryota</taxon>
        <taxon>Viridiplantae</taxon>
        <taxon>Streptophyta</taxon>
        <taxon>Embryophyta</taxon>
        <taxon>Tracheophyta</taxon>
        <taxon>Spermatophyta</taxon>
        <taxon>Magnoliopsida</taxon>
        <taxon>eudicotyledons</taxon>
        <taxon>Gunneridae</taxon>
        <taxon>Pentapetalae</taxon>
        <taxon>asterids</taxon>
        <taxon>campanulids</taxon>
        <taxon>Asterales</taxon>
        <taxon>Asteraceae</taxon>
        <taxon>Asteroideae</taxon>
        <taxon>Heliantheae alliance</taxon>
        <taxon>Heliantheae</taxon>
        <taxon>Helianthus</taxon>
    </lineage>
</organism>
<dbReference type="Gramene" id="mRNA:HanXRQr2_Chr13g0579181">
    <property type="protein sequence ID" value="CDS:HanXRQr2_Chr13g0579181.1"/>
    <property type="gene ID" value="HanXRQr2_Chr13g0579181"/>
</dbReference>
<dbReference type="Proteomes" id="UP000215914">
    <property type="component" value="Unassembled WGS sequence"/>
</dbReference>
<keyword evidence="2" id="KW-1185">Reference proteome</keyword>
<accession>A0A9K3EG89</accession>
<evidence type="ECO:0000313" key="1">
    <source>
        <dbReference type="EMBL" id="KAF5772610.1"/>
    </source>
</evidence>
<reference evidence="1" key="2">
    <citation type="submission" date="2020-06" db="EMBL/GenBank/DDBJ databases">
        <title>Helianthus annuus Genome sequencing and assembly Release 2.</title>
        <authorList>
            <person name="Gouzy J."/>
            <person name="Langlade N."/>
            <person name="Munos S."/>
        </authorList>
    </citation>
    <scope>NUCLEOTIDE SEQUENCE</scope>
    <source>
        <tissue evidence="1">Leaves</tissue>
    </source>
</reference>
<gene>
    <name evidence="1" type="ORF">HanXRQr2_Chr13g0579181</name>
</gene>
<sequence length="59" mass="6828">MKKKIYRKQTKFDPLENSELAAKENNSNTHTLVFIYLFNSMELVANYLAGYGLKWKGIG</sequence>
<dbReference type="AlphaFoldDB" id="A0A9K3EG89"/>
<dbReference type="EMBL" id="MNCJ02000328">
    <property type="protein sequence ID" value="KAF5772610.1"/>
    <property type="molecule type" value="Genomic_DNA"/>
</dbReference>
<proteinExistence type="predicted"/>
<name>A0A9K3EG89_HELAN</name>
<comment type="caution">
    <text evidence="1">The sequence shown here is derived from an EMBL/GenBank/DDBJ whole genome shotgun (WGS) entry which is preliminary data.</text>
</comment>
<reference evidence="1" key="1">
    <citation type="journal article" date="2017" name="Nature">
        <title>The sunflower genome provides insights into oil metabolism, flowering and Asterid evolution.</title>
        <authorList>
            <person name="Badouin H."/>
            <person name="Gouzy J."/>
            <person name="Grassa C.J."/>
            <person name="Murat F."/>
            <person name="Staton S.E."/>
            <person name="Cottret L."/>
            <person name="Lelandais-Briere C."/>
            <person name="Owens G.L."/>
            <person name="Carrere S."/>
            <person name="Mayjonade B."/>
            <person name="Legrand L."/>
            <person name="Gill N."/>
            <person name="Kane N.C."/>
            <person name="Bowers J.E."/>
            <person name="Hubner S."/>
            <person name="Bellec A."/>
            <person name="Berard A."/>
            <person name="Berges H."/>
            <person name="Blanchet N."/>
            <person name="Boniface M.C."/>
            <person name="Brunel D."/>
            <person name="Catrice O."/>
            <person name="Chaidir N."/>
            <person name="Claudel C."/>
            <person name="Donnadieu C."/>
            <person name="Faraut T."/>
            <person name="Fievet G."/>
            <person name="Helmstetter N."/>
            <person name="King M."/>
            <person name="Knapp S.J."/>
            <person name="Lai Z."/>
            <person name="Le Paslier M.C."/>
            <person name="Lippi Y."/>
            <person name="Lorenzon L."/>
            <person name="Mandel J.R."/>
            <person name="Marage G."/>
            <person name="Marchand G."/>
            <person name="Marquand E."/>
            <person name="Bret-Mestries E."/>
            <person name="Morien E."/>
            <person name="Nambeesan S."/>
            <person name="Nguyen T."/>
            <person name="Pegot-Espagnet P."/>
            <person name="Pouilly N."/>
            <person name="Raftis F."/>
            <person name="Sallet E."/>
            <person name="Schiex T."/>
            <person name="Thomas J."/>
            <person name="Vandecasteele C."/>
            <person name="Vares D."/>
            <person name="Vear F."/>
            <person name="Vautrin S."/>
            <person name="Crespi M."/>
            <person name="Mangin B."/>
            <person name="Burke J.M."/>
            <person name="Salse J."/>
            <person name="Munos S."/>
            <person name="Vincourt P."/>
            <person name="Rieseberg L.H."/>
            <person name="Langlade N.B."/>
        </authorList>
    </citation>
    <scope>NUCLEOTIDE SEQUENCE</scope>
    <source>
        <tissue evidence="1">Leaves</tissue>
    </source>
</reference>